<dbReference type="RefSeq" id="WP_007041101.1">
    <property type="nucleotide sequence ID" value="NZ_AFWT01000015.1"/>
</dbReference>
<feature type="chain" id="PRO_5003428940" description="YfdX family protein" evidence="2">
    <location>
        <begin position="28"/>
        <end position="297"/>
    </location>
</feature>
<proteinExistence type="predicted"/>
<evidence type="ECO:0000256" key="2">
    <source>
        <dbReference type="SAM" id="SignalP"/>
    </source>
</evidence>
<dbReference type="Pfam" id="PF10938">
    <property type="entry name" value="YfdX"/>
    <property type="match status" value="2"/>
</dbReference>
<protein>
    <recommendedName>
        <fullName evidence="5">YfdX family protein</fullName>
    </recommendedName>
</protein>
<feature type="signal peptide" evidence="2">
    <location>
        <begin position="1"/>
        <end position="27"/>
    </location>
</feature>
<gene>
    <name evidence="3" type="ORF">ThidrDRAFT_2388</name>
</gene>
<dbReference type="AlphaFoldDB" id="G2E275"/>
<dbReference type="STRING" id="765913.ThidrDRAFT_2388"/>
<organism evidence="3 4">
    <name type="scientific">Thiorhodococcus drewsii AZ1</name>
    <dbReference type="NCBI Taxonomy" id="765913"/>
    <lineage>
        <taxon>Bacteria</taxon>
        <taxon>Pseudomonadati</taxon>
        <taxon>Pseudomonadota</taxon>
        <taxon>Gammaproteobacteria</taxon>
        <taxon>Chromatiales</taxon>
        <taxon>Chromatiaceae</taxon>
        <taxon>Thiorhodococcus</taxon>
    </lineage>
</organism>
<dbReference type="OrthoDB" id="5770258at2"/>
<comment type="caution">
    <text evidence="3">The sequence shown here is derived from an EMBL/GenBank/DDBJ whole genome shotgun (WGS) entry which is preliminary data.</text>
</comment>
<evidence type="ECO:0000313" key="3">
    <source>
        <dbReference type="EMBL" id="EGV31024.1"/>
    </source>
</evidence>
<keyword evidence="4" id="KW-1185">Reference proteome</keyword>
<feature type="region of interest" description="Disordered" evidence="1">
    <location>
        <begin position="144"/>
        <end position="172"/>
    </location>
</feature>
<accession>G2E275</accession>
<dbReference type="Gene3D" id="6.10.250.2140">
    <property type="match status" value="1"/>
</dbReference>
<dbReference type="Gene3D" id="1.20.120.1940">
    <property type="entry name" value="YfdX protein domain"/>
    <property type="match status" value="1"/>
</dbReference>
<dbReference type="Proteomes" id="UP000004200">
    <property type="component" value="Unassembled WGS sequence"/>
</dbReference>
<dbReference type="InterPro" id="IPR021236">
    <property type="entry name" value="Uncharacterised_YfdX"/>
</dbReference>
<dbReference type="EMBL" id="AFWT01000015">
    <property type="protein sequence ID" value="EGV31024.1"/>
    <property type="molecule type" value="Genomic_DNA"/>
</dbReference>
<keyword evidence="2" id="KW-0732">Signal</keyword>
<reference evidence="3 4" key="1">
    <citation type="submission" date="2011-06" db="EMBL/GenBank/DDBJ databases">
        <title>The draft genome of Thiorhodococcus drewsii AZ1.</title>
        <authorList>
            <consortium name="US DOE Joint Genome Institute (JGI-PGF)"/>
            <person name="Lucas S."/>
            <person name="Han J."/>
            <person name="Lapidus A."/>
            <person name="Cheng J.-F."/>
            <person name="Goodwin L."/>
            <person name="Pitluck S."/>
            <person name="Peters L."/>
            <person name="Land M.L."/>
            <person name="Hauser L."/>
            <person name="Vogl K."/>
            <person name="Liu Z."/>
            <person name="Imhoff J."/>
            <person name="Thiel V."/>
            <person name="Frigaard N.-U."/>
            <person name="Bryant D.A."/>
            <person name="Woyke T.J."/>
        </authorList>
    </citation>
    <scope>NUCLEOTIDE SEQUENCE [LARGE SCALE GENOMIC DNA]</scope>
    <source>
        <strain evidence="3 4">AZ1</strain>
    </source>
</reference>
<evidence type="ECO:0000256" key="1">
    <source>
        <dbReference type="SAM" id="MobiDB-lite"/>
    </source>
</evidence>
<evidence type="ECO:0000313" key="4">
    <source>
        <dbReference type="Proteomes" id="UP000004200"/>
    </source>
</evidence>
<feature type="region of interest" description="Disordered" evidence="1">
    <location>
        <begin position="266"/>
        <end position="297"/>
    </location>
</feature>
<sequence>MKRTYQITAATLIALAFVGVTRQHAQAESTTASSDASTITTIVTGGPSKKQAAELSEHGLAAANAIHLARLAINDGYVDSAKKLLADSRKLLDEVRKEDRPVTVTTDVKNAGKKVEQAQSKERMDLIPILSELQVVEGFGAPAKAATDTAKDTPQTSADAKQAATMDKASKQQTAARTQAEDKAISEAKEHLRQGDQQAAAKALKLADLTLVTRMVSLPLEETTQKLDAAIKLVDQGKLHEANLELKQIQDSMVLTTSVVSEPVAATDAAQSDAHNQTAQNDQHQNGQTDSAKTKIN</sequence>
<feature type="compositionally biased region" description="Low complexity" evidence="1">
    <location>
        <begin position="144"/>
        <end position="154"/>
    </location>
</feature>
<feature type="compositionally biased region" description="Polar residues" evidence="1">
    <location>
        <begin position="269"/>
        <end position="291"/>
    </location>
</feature>
<evidence type="ECO:0008006" key="5">
    <source>
        <dbReference type="Google" id="ProtNLM"/>
    </source>
</evidence>
<dbReference type="eggNOG" id="ENOG502Z95M">
    <property type="taxonomic scope" value="Bacteria"/>
</dbReference>
<name>G2E275_9GAMM</name>